<dbReference type="InterPro" id="IPR004776">
    <property type="entry name" value="Mem_transp_PIN-like"/>
</dbReference>
<organism evidence="10 11">
    <name type="scientific">Ensete ventricosum</name>
    <name type="common">Abyssinian banana</name>
    <name type="synonym">Musa ensete</name>
    <dbReference type="NCBI Taxonomy" id="4639"/>
    <lineage>
        <taxon>Eukaryota</taxon>
        <taxon>Viridiplantae</taxon>
        <taxon>Streptophyta</taxon>
        <taxon>Embryophyta</taxon>
        <taxon>Tracheophyta</taxon>
        <taxon>Spermatophyta</taxon>
        <taxon>Magnoliopsida</taxon>
        <taxon>Liliopsida</taxon>
        <taxon>Zingiberales</taxon>
        <taxon>Musaceae</taxon>
        <taxon>Ensete</taxon>
    </lineage>
</organism>
<feature type="transmembrane region" description="Helical" evidence="9">
    <location>
        <begin position="72"/>
        <end position="94"/>
    </location>
</feature>
<keyword evidence="6" id="KW-0927">Auxin signaling pathway</keyword>
<evidence type="ECO:0000256" key="6">
    <source>
        <dbReference type="ARBA" id="ARBA00023294"/>
    </source>
</evidence>
<accession>A0AAV8QGG2</accession>
<feature type="transmembrane region" description="Helical" evidence="9">
    <location>
        <begin position="147"/>
        <end position="166"/>
    </location>
</feature>
<evidence type="ECO:0000256" key="3">
    <source>
        <dbReference type="ARBA" id="ARBA00022692"/>
    </source>
</evidence>
<comment type="similarity">
    <text evidence="8">Belongs to the auxin efflux carrier (TC 2.A.69.2) family.</text>
</comment>
<evidence type="ECO:0000256" key="8">
    <source>
        <dbReference type="ARBA" id="ARBA00025752"/>
    </source>
</evidence>
<name>A0AAV8QGG2_ENSVE</name>
<sequence length="408" mass="44488">MGFWSLFPVASTPIVQVLLIGLLGAYLASGYSNLLPPSARRDMNKVVFTVFTPSLMFASLTETVTLKEITSWWFMPVNLGITFLIGGILGWIVVRILRPPQHLEGLVIATCSAGNMGNLLWIIIPAICEEDGNPFGNDKMSSARGLASFSMAIGGIYIWTHSYSLMRNSSKIYHASHGGVIEKKHGNDQRVSTDQENMLSLPVEAMEEIVENQIDIPLLPSGSLHGKKVNSWDKMKETLHSSVEELLAPPTVASIMGIIVGATPWLKYLFAGSSAPLRVVEDTVKLLGDGTVPCITLILGGNLTQGLRRSVVGNAVIIAIVCVRYLVLPLIGIAVVRAGYVLGMVPYDPLYRYVLMIQFGVPPAMNIGTMAQLFDVGQEECSVIFLWTYVIATVAVTVWSTVFMWILS</sequence>
<dbReference type="AlphaFoldDB" id="A0AAV8QGG2"/>
<evidence type="ECO:0000313" key="10">
    <source>
        <dbReference type="EMBL" id="KAJ8477521.1"/>
    </source>
</evidence>
<dbReference type="GO" id="GO:0005789">
    <property type="term" value="C:endoplasmic reticulum membrane"/>
    <property type="evidence" value="ECO:0007669"/>
    <property type="project" value="UniProtKB-SubCell"/>
</dbReference>
<feature type="transmembrane region" description="Helical" evidence="9">
    <location>
        <begin position="106"/>
        <end position="127"/>
    </location>
</feature>
<evidence type="ECO:0000256" key="2">
    <source>
        <dbReference type="ARBA" id="ARBA00022448"/>
    </source>
</evidence>
<feature type="transmembrane region" description="Helical" evidence="9">
    <location>
        <begin position="350"/>
        <end position="371"/>
    </location>
</feature>
<proteinExistence type="inferred from homology"/>
<evidence type="ECO:0000313" key="11">
    <source>
        <dbReference type="Proteomes" id="UP001222027"/>
    </source>
</evidence>
<keyword evidence="11" id="KW-1185">Reference proteome</keyword>
<gene>
    <name evidence="10" type="ORF">OPV22_021248</name>
</gene>
<feature type="transmembrane region" description="Helical" evidence="9">
    <location>
        <begin position="315"/>
        <end position="338"/>
    </location>
</feature>
<evidence type="ECO:0000256" key="9">
    <source>
        <dbReference type="SAM" id="Phobius"/>
    </source>
</evidence>
<dbReference type="InterPro" id="IPR045033">
    <property type="entry name" value="PILS1/3/4/5/7"/>
</dbReference>
<comment type="subcellular location">
    <subcellularLocation>
        <location evidence="1">Endoplasmic reticulum membrane</location>
        <topology evidence="1">Multi-pass membrane protein</topology>
    </subcellularLocation>
</comment>
<comment type="caution">
    <text evidence="10">The sequence shown here is derived from an EMBL/GenBank/DDBJ whole genome shotgun (WGS) entry which is preliminary data.</text>
</comment>
<keyword evidence="2" id="KW-0813">Transport</keyword>
<dbReference type="EMBL" id="JAQQAF010000006">
    <property type="protein sequence ID" value="KAJ8477521.1"/>
    <property type="molecule type" value="Genomic_DNA"/>
</dbReference>
<protein>
    <submittedName>
        <fullName evidence="10">Uncharacterized protein</fullName>
    </submittedName>
</protein>
<dbReference type="Proteomes" id="UP001222027">
    <property type="component" value="Unassembled WGS sequence"/>
</dbReference>
<dbReference type="GO" id="GO:0009734">
    <property type="term" value="P:auxin-activated signaling pathway"/>
    <property type="evidence" value="ECO:0007669"/>
    <property type="project" value="UniProtKB-KW"/>
</dbReference>
<reference evidence="10 11" key="1">
    <citation type="submission" date="2022-12" db="EMBL/GenBank/DDBJ databases">
        <title>Chromosome-scale assembly of the Ensete ventricosum genome.</title>
        <authorList>
            <person name="Dussert Y."/>
            <person name="Stocks J."/>
            <person name="Wendawek A."/>
            <person name="Woldeyes F."/>
            <person name="Nichols R.A."/>
            <person name="Borrell J.S."/>
        </authorList>
    </citation>
    <scope>NUCLEOTIDE SEQUENCE [LARGE SCALE GENOMIC DNA]</scope>
    <source>
        <strain evidence="11">cv. Maze</strain>
        <tissue evidence="10">Seeds</tissue>
    </source>
</reference>
<dbReference type="GO" id="GO:0080162">
    <property type="term" value="P:endoplasmic reticulum to cytosol auxin transport"/>
    <property type="evidence" value="ECO:0007669"/>
    <property type="project" value="InterPro"/>
</dbReference>
<comment type="function">
    <text evidence="7">Involved in cellular auxin homeostasis by regulating auxin metabolism. Regulates intracellular auxin accumulation at the endoplasmic reticulum and thus auxin availability for nuclear auxin signaling.</text>
</comment>
<evidence type="ECO:0000256" key="5">
    <source>
        <dbReference type="ARBA" id="ARBA00023136"/>
    </source>
</evidence>
<keyword evidence="3 9" id="KW-0812">Transmembrane</keyword>
<feature type="transmembrane region" description="Helical" evidence="9">
    <location>
        <begin position="14"/>
        <end position="34"/>
    </location>
</feature>
<dbReference type="Pfam" id="PF03547">
    <property type="entry name" value="Mem_trans"/>
    <property type="match status" value="1"/>
</dbReference>
<keyword evidence="5 9" id="KW-0472">Membrane</keyword>
<keyword evidence="4 9" id="KW-1133">Transmembrane helix</keyword>
<evidence type="ECO:0000256" key="1">
    <source>
        <dbReference type="ARBA" id="ARBA00004477"/>
    </source>
</evidence>
<dbReference type="PANTHER" id="PTHR31651">
    <property type="match status" value="1"/>
</dbReference>
<feature type="transmembrane region" description="Helical" evidence="9">
    <location>
        <begin position="383"/>
        <end position="407"/>
    </location>
</feature>
<feature type="transmembrane region" description="Helical" evidence="9">
    <location>
        <begin position="46"/>
        <end position="66"/>
    </location>
</feature>
<evidence type="ECO:0000256" key="4">
    <source>
        <dbReference type="ARBA" id="ARBA00022989"/>
    </source>
</evidence>
<evidence type="ECO:0000256" key="7">
    <source>
        <dbReference type="ARBA" id="ARBA00025100"/>
    </source>
</evidence>
<dbReference type="PANTHER" id="PTHR31651:SF3">
    <property type="entry name" value="PROTEIN PIN-LIKES 7"/>
    <property type="match status" value="1"/>
</dbReference>